<comment type="caution">
    <text evidence="2">The sequence shown here is derived from an EMBL/GenBank/DDBJ whole genome shotgun (WGS) entry which is preliminary data.</text>
</comment>
<keyword evidence="3" id="KW-1185">Reference proteome</keyword>
<accession>A0ABD2QFL2</accession>
<evidence type="ECO:0000256" key="1">
    <source>
        <dbReference type="SAM" id="MobiDB-lite"/>
    </source>
</evidence>
<dbReference type="AlphaFoldDB" id="A0ABD2QFL2"/>
<sequence length="255" mass="29055">MTSIHIERFQQVAVPTRSALSRFKSNSFRLASRIFNTKPLNAQLAELKQAPRRGTTEPPQNRIFTSQAKVVLQGAPPERNNSTSSNDPSTSSIRTRRQQFGIMQKFHRSVDSGFVYEDHVRAGQQPSRRFRSTDLDQLVSEPNPVIETDSDTLIFPQRRFGRPEKLSPKSNFRSEQNMRVMANNSRYFFGSDLDDSYCLHQSNSQSKTMPLLSKATRDKLQASPPVNSKNSCGVSHRQRRPFDYCGITEITIDIN</sequence>
<gene>
    <name evidence="2" type="ORF">Ciccas_003011</name>
</gene>
<evidence type="ECO:0000313" key="3">
    <source>
        <dbReference type="Proteomes" id="UP001626550"/>
    </source>
</evidence>
<dbReference type="Proteomes" id="UP001626550">
    <property type="component" value="Unassembled WGS sequence"/>
</dbReference>
<protein>
    <submittedName>
        <fullName evidence="2">Uncharacterized protein</fullName>
    </submittedName>
</protein>
<name>A0ABD2QFL2_9PLAT</name>
<proteinExistence type="predicted"/>
<evidence type="ECO:0000313" key="2">
    <source>
        <dbReference type="EMBL" id="KAL3318333.1"/>
    </source>
</evidence>
<feature type="compositionally biased region" description="Low complexity" evidence="1">
    <location>
        <begin position="80"/>
        <end position="92"/>
    </location>
</feature>
<reference evidence="2 3" key="1">
    <citation type="submission" date="2024-11" db="EMBL/GenBank/DDBJ databases">
        <title>Adaptive evolution of stress response genes in parasites aligns with host niche diversity.</title>
        <authorList>
            <person name="Hahn C."/>
            <person name="Resl P."/>
        </authorList>
    </citation>
    <scope>NUCLEOTIDE SEQUENCE [LARGE SCALE GENOMIC DNA]</scope>
    <source>
        <strain evidence="2">EGGRZ-B1_66</strain>
        <tissue evidence="2">Body</tissue>
    </source>
</reference>
<feature type="region of interest" description="Disordered" evidence="1">
    <location>
        <begin position="74"/>
        <end position="94"/>
    </location>
</feature>
<dbReference type="EMBL" id="JBJKFK010000258">
    <property type="protein sequence ID" value="KAL3318333.1"/>
    <property type="molecule type" value="Genomic_DNA"/>
</dbReference>
<organism evidence="2 3">
    <name type="scientific">Cichlidogyrus casuarinus</name>
    <dbReference type="NCBI Taxonomy" id="1844966"/>
    <lineage>
        <taxon>Eukaryota</taxon>
        <taxon>Metazoa</taxon>
        <taxon>Spiralia</taxon>
        <taxon>Lophotrochozoa</taxon>
        <taxon>Platyhelminthes</taxon>
        <taxon>Monogenea</taxon>
        <taxon>Monopisthocotylea</taxon>
        <taxon>Dactylogyridea</taxon>
        <taxon>Ancyrocephalidae</taxon>
        <taxon>Cichlidogyrus</taxon>
    </lineage>
</organism>